<reference evidence="1 2" key="1">
    <citation type="journal article" date="2014" name="PLoS ONE">
        <title>Global Analysis of Gene Expression Profiles in Physic Nut (Jatropha curcas L.) Seedlings Exposed to Salt Stress.</title>
        <authorList>
            <person name="Zhang L."/>
            <person name="Zhang C."/>
            <person name="Wu P."/>
            <person name="Chen Y."/>
            <person name="Li M."/>
            <person name="Jiang H."/>
            <person name="Wu G."/>
        </authorList>
    </citation>
    <scope>NUCLEOTIDE SEQUENCE [LARGE SCALE GENOMIC DNA]</scope>
    <source>
        <strain evidence="2">cv. GZQX0401</strain>
        <tissue evidence="1">Young leaves</tissue>
    </source>
</reference>
<protein>
    <submittedName>
        <fullName evidence="1">Uncharacterized protein</fullName>
    </submittedName>
</protein>
<keyword evidence="2" id="KW-1185">Reference proteome</keyword>
<dbReference type="Proteomes" id="UP000027138">
    <property type="component" value="Unassembled WGS sequence"/>
</dbReference>
<organism evidence="1 2">
    <name type="scientific">Jatropha curcas</name>
    <name type="common">Barbados nut</name>
    <dbReference type="NCBI Taxonomy" id="180498"/>
    <lineage>
        <taxon>Eukaryota</taxon>
        <taxon>Viridiplantae</taxon>
        <taxon>Streptophyta</taxon>
        <taxon>Embryophyta</taxon>
        <taxon>Tracheophyta</taxon>
        <taxon>Spermatophyta</taxon>
        <taxon>Magnoliopsida</taxon>
        <taxon>eudicotyledons</taxon>
        <taxon>Gunneridae</taxon>
        <taxon>Pentapetalae</taxon>
        <taxon>rosids</taxon>
        <taxon>fabids</taxon>
        <taxon>Malpighiales</taxon>
        <taxon>Euphorbiaceae</taxon>
        <taxon>Crotonoideae</taxon>
        <taxon>Jatropheae</taxon>
        <taxon>Jatropha</taxon>
    </lineage>
</organism>
<evidence type="ECO:0000313" key="2">
    <source>
        <dbReference type="Proteomes" id="UP000027138"/>
    </source>
</evidence>
<evidence type="ECO:0000313" key="1">
    <source>
        <dbReference type="EMBL" id="KDP42382.1"/>
    </source>
</evidence>
<dbReference type="AlphaFoldDB" id="A0A067L1T6"/>
<dbReference type="EMBL" id="KK914301">
    <property type="protein sequence ID" value="KDP42382.1"/>
    <property type="molecule type" value="Genomic_DNA"/>
</dbReference>
<name>A0A067L1T6_JATCU</name>
<accession>A0A067L1T6</accession>
<sequence>MISANRRGFCLLGTARVSPADRQTVAAHGGRKIAPRQHFTRLAPFCSKFHGELRLDVHSSSQWPVWPERAPTAAWCRHQWWFHHLSPIVGTEGWEIFRSPRGAIWRSPC</sequence>
<proteinExistence type="predicted"/>
<gene>
    <name evidence="1" type="ORF">JCGZ_02843</name>
</gene>